<dbReference type="PIRSF" id="PIRSF500217">
    <property type="entry name" value="AlgI"/>
    <property type="match status" value="1"/>
</dbReference>
<dbReference type="OrthoDB" id="9805788at2"/>
<gene>
    <name evidence="11" type="ORF">NIES2119_07210</name>
</gene>
<dbReference type="STRING" id="454136.NIES2119_07210"/>
<evidence type="ECO:0000256" key="3">
    <source>
        <dbReference type="ARBA" id="ARBA00022475"/>
    </source>
</evidence>
<dbReference type="AlphaFoldDB" id="A0A1U7INR6"/>
<accession>A0A1U7INR6</accession>
<feature type="transmembrane region" description="Helical" evidence="10">
    <location>
        <begin position="6"/>
        <end position="23"/>
    </location>
</feature>
<feature type="transmembrane region" description="Helical" evidence="10">
    <location>
        <begin position="446"/>
        <end position="463"/>
    </location>
</feature>
<feature type="transmembrane region" description="Helical" evidence="10">
    <location>
        <begin position="155"/>
        <end position="176"/>
    </location>
</feature>
<feature type="transmembrane region" description="Helical" evidence="10">
    <location>
        <begin position="372"/>
        <end position="393"/>
    </location>
</feature>
<keyword evidence="8 9" id="KW-0012">Acyltransferase</keyword>
<evidence type="ECO:0000256" key="7">
    <source>
        <dbReference type="ARBA" id="ARBA00023136"/>
    </source>
</evidence>
<dbReference type="GO" id="GO:0016746">
    <property type="term" value="F:acyltransferase activity"/>
    <property type="evidence" value="ECO:0007669"/>
    <property type="project" value="UniProtKB-KW"/>
</dbReference>
<feature type="transmembrane region" description="Helical" evidence="10">
    <location>
        <begin position="400"/>
        <end position="420"/>
    </location>
</feature>
<evidence type="ECO:0000256" key="4">
    <source>
        <dbReference type="ARBA" id="ARBA00022679"/>
    </source>
</evidence>
<comment type="subcellular location">
    <subcellularLocation>
        <location evidence="1">Cell membrane</location>
        <topology evidence="1">Multi-pass membrane protein</topology>
    </subcellularLocation>
</comment>
<dbReference type="RefSeq" id="WP_073592785.1">
    <property type="nucleotide sequence ID" value="NZ_MRCE01000006.1"/>
</dbReference>
<evidence type="ECO:0000256" key="5">
    <source>
        <dbReference type="ARBA" id="ARBA00022692"/>
    </source>
</evidence>
<evidence type="ECO:0000313" key="12">
    <source>
        <dbReference type="Proteomes" id="UP000185860"/>
    </source>
</evidence>
<comment type="similarity">
    <text evidence="2 9">Belongs to the membrane-bound acyltransferase family.</text>
</comment>
<feature type="transmembrane region" description="Helical" evidence="10">
    <location>
        <begin position="86"/>
        <end position="105"/>
    </location>
</feature>
<evidence type="ECO:0000256" key="9">
    <source>
        <dbReference type="PIRNR" id="PIRNR016636"/>
    </source>
</evidence>
<dbReference type="PANTHER" id="PTHR13285">
    <property type="entry name" value="ACYLTRANSFERASE"/>
    <property type="match status" value="1"/>
</dbReference>
<dbReference type="GO" id="GO:0005886">
    <property type="term" value="C:plasma membrane"/>
    <property type="evidence" value="ECO:0007669"/>
    <property type="project" value="UniProtKB-SubCell"/>
</dbReference>
<dbReference type="InterPro" id="IPR004299">
    <property type="entry name" value="MBOAT_fam"/>
</dbReference>
<dbReference type="InterPro" id="IPR024194">
    <property type="entry name" value="Ac/AlaTfrase_AlgI/DltB"/>
</dbReference>
<dbReference type="PIRSF" id="PIRSF016636">
    <property type="entry name" value="AlgI_DltB"/>
    <property type="match status" value="1"/>
</dbReference>
<feature type="transmembrane region" description="Helical" evidence="10">
    <location>
        <begin position="196"/>
        <end position="220"/>
    </location>
</feature>
<feature type="transmembrane region" description="Helical" evidence="10">
    <location>
        <begin position="497"/>
        <end position="515"/>
    </location>
</feature>
<protein>
    <submittedName>
        <fullName evidence="11">Membrane-bound O-acyltransferase family protein</fullName>
    </submittedName>
</protein>
<organism evidence="11 12">
    <name type="scientific">[Phormidium ambiguum] IAM M-71</name>
    <dbReference type="NCBI Taxonomy" id="454136"/>
    <lineage>
        <taxon>Bacteria</taxon>
        <taxon>Bacillati</taxon>
        <taxon>Cyanobacteriota</taxon>
        <taxon>Cyanophyceae</taxon>
        <taxon>Oscillatoriophycideae</taxon>
        <taxon>Aerosakkonematales</taxon>
        <taxon>Aerosakkonemataceae</taxon>
        <taxon>Floridanema</taxon>
    </lineage>
</organism>
<dbReference type="EMBL" id="MRCE01000006">
    <property type="protein sequence ID" value="OKH38923.1"/>
    <property type="molecule type" value="Genomic_DNA"/>
</dbReference>
<dbReference type="InterPro" id="IPR028362">
    <property type="entry name" value="AlgI"/>
</dbReference>
<feature type="transmembrane region" description="Helical" evidence="10">
    <location>
        <begin position="30"/>
        <end position="45"/>
    </location>
</feature>
<reference evidence="11 12" key="1">
    <citation type="submission" date="2016-11" db="EMBL/GenBank/DDBJ databases">
        <title>Draft Genome Sequences of Nine Cyanobacterial Strains from Diverse Habitats.</title>
        <authorList>
            <person name="Zhu T."/>
            <person name="Hou S."/>
            <person name="Lu X."/>
            <person name="Hess W.R."/>
        </authorList>
    </citation>
    <scope>NUCLEOTIDE SEQUENCE [LARGE SCALE GENOMIC DNA]</scope>
    <source>
        <strain evidence="11 12">IAM M-71</strain>
    </source>
</reference>
<evidence type="ECO:0000256" key="2">
    <source>
        <dbReference type="ARBA" id="ARBA00010323"/>
    </source>
</evidence>
<dbReference type="InterPro" id="IPR051085">
    <property type="entry name" value="MB_O-acyltransferase"/>
</dbReference>
<evidence type="ECO:0000313" key="11">
    <source>
        <dbReference type="EMBL" id="OKH38923.1"/>
    </source>
</evidence>
<keyword evidence="3 9" id="KW-1003">Cell membrane</keyword>
<feature type="transmembrane region" description="Helical" evidence="10">
    <location>
        <begin position="125"/>
        <end position="143"/>
    </location>
</feature>
<dbReference type="GO" id="GO:0042121">
    <property type="term" value="P:alginic acid biosynthetic process"/>
    <property type="evidence" value="ECO:0007669"/>
    <property type="project" value="InterPro"/>
</dbReference>
<evidence type="ECO:0000256" key="10">
    <source>
        <dbReference type="SAM" id="Phobius"/>
    </source>
</evidence>
<comment type="caution">
    <text evidence="11">The sequence shown here is derived from an EMBL/GenBank/DDBJ whole genome shotgun (WGS) entry which is preliminary data.</text>
</comment>
<keyword evidence="5 10" id="KW-0812">Transmembrane</keyword>
<evidence type="ECO:0000256" key="6">
    <source>
        <dbReference type="ARBA" id="ARBA00022989"/>
    </source>
</evidence>
<evidence type="ECO:0000256" key="1">
    <source>
        <dbReference type="ARBA" id="ARBA00004651"/>
    </source>
</evidence>
<keyword evidence="6 10" id="KW-1133">Transmembrane helix</keyword>
<feature type="transmembrane region" description="Helical" evidence="10">
    <location>
        <begin position="232"/>
        <end position="251"/>
    </location>
</feature>
<proteinExistence type="inferred from homology"/>
<sequence length="527" mass="61031">MLFNSPEFIFLFLPIALLIFFLLGRISNQRVAIAWLVAASLFFYAKSNPVFLLLLIFSSGFNYCISLALKNQLLFDRWKIALSQKWLLGIGVTANLVVLGYFKYANFFINTVNQLSGTSFSIEKIFLPLAISFFTFQQISYLVDVYRGEAKQETFLDYLLFVSFFPKLIAGPIVRHKDLMPQFEERSTYQFNQENFVVGITIFSMGFFKKAIFASTMAALANPIFDLAAKGVNLTFFEVWVGALAYTLQLYFDFSGYSDMAIGIARMFGILLPLNFDSPYKALNISDFWRRWHITLSNFLRDYIYIPLGGNRKGNFRRYFNLMITMLLGGLWHGAGWNFVIWGGLHGAYLVIHRQWQLLRKSWGQDLQKSSLWSRWLARILTFLAVMISWIFFRAENLKAAMIMLTGGIGFNGVSLPPFLSKRLLFIQNPGIRFDGLMPNLEINPWYAISVICLLLAIAWFVPNTQEWMAQYKPALDYQPSKTAHPFWQKLQWQPNLFFGILFGLIWFFCCKTFLEATPSDFIYFNF</sequence>
<keyword evidence="4 9" id="KW-0808">Transferase</keyword>
<dbReference type="Proteomes" id="UP000185860">
    <property type="component" value="Unassembled WGS sequence"/>
</dbReference>
<feature type="transmembrane region" description="Helical" evidence="10">
    <location>
        <begin position="319"/>
        <end position="352"/>
    </location>
</feature>
<dbReference type="Pfam" id="PF03062">
    <property type="entry name" value="MBOAT"/>
    <property type="match status" value="1"/>
</dbReference>
<name>A0A1U7INR6_9CYAN</name>
<evidence type="ECO:0000256" key="8">
    <source>
        <dbReference type="ARBA" id="ARBA00023315"/>
    </source>
</evidence>
<dbReference type="PANTHER" id="PTHR13285:SF23">
    <property type="entry name" value="TEICHOIC ACID D-ALANYLTRANSFERASE"/>
    <property type="match status" value="1"/>
</dbReference>
<keyword evidence="7 9" id="KW-0472">Membrane</keyword>